<reference evidence="1 2" key="1">
    <citation type="submission" date="2020-03" db="EMBL/GenBank/DDBJ databases">
        <title>Genomic Encyclopedia of Type Strains, Phase IV (KMG-IV): sequencing the most valuable type-strain genomes for metagenomic binning, comparative biology and taxonomic classification.</title>
        <authorList>
            <person name="Goeker M."/>
        </authorList>
    </citation>
    <scope>NUCLEOTIDE SEQUENCE [LARGE SCALE GENOMIC DNA]</scope>
    <source>
        <strain evidence="1 2">DSM 16846</strain>
    </source>
</reference>
<sequence length="335" mass="37530">MQYRYATDQHGVVVDVLSLDRGRGAPMPVFACAGCSGTVVPVLGATRERHFRHKATGDRTCSKETYLHRLAKTLVAESFRAAMNEERPYWLILEAQQVCRHWEKQFGFTCERESGMRRVDLTRYFDTARIEAGVEGFVADVLFSSSRTGDRLLAEIVVSHECSPEKVASGLRILEIGVHEEVDLTLLPTGIDTRRYWYRKHNFKPQKPLEASCRGRCNRNIAAFHVFESGKSFIKVGTPREIAAVMRAEKTVHSHIIGNAEHGIITPHLAAGSGYHLEAMKALSAGAPIKCCTFCRYAGSRTYEKPVFCKIKRSEVGVNRAATCEAYRPSGRTEF</sequence>
<evidence type="ECO:0000313" key="1">
    <source>
        <dbReference type="EMBL" id="NJC05785.1"/>
    </source>
</evidence>
<dbReference type="AlphaFoldDB" id="A0A7X5Y8D9"/>
<evidence type="ECO:0000313" key="2">
    <source>
        <dbReference type="Proteomes" id="UP000558192"/>
    </source>
</evidence>
<organism evidence="1 2">
    <name type="scientific">Sphingomonas kaistensis</name>
    <dbReference type="NCBI Taxonomy" id="298708"/>
    <lineage>
        <taxon>Bacteria</taxon>
        <taxon>Pseudomonadati</taxon>
        <taxon>Pseudomonadota</taxon>
        <taxon>Alphaproteobacteria</taxon>
        <taxon>Sphingomonadales</taxon>
        <taxon>Sphingomonadaceae</taxon>
        <taxon>Sphingomonas</taxon>
    </lineage>
</organism>
<name>A0A7X5Y8D9_9SPHN</name>
<accession>A0A7X5Y8D9</accession>
<dbReference type="EMBL" id="JAATJC010000001">
    <property type="protein sequence ID" value="NJC05785.1"/>
    <property type="molecule type" value="Genomic_DNA"/>
</dbReference>
<gene>
    <name evidence="1" type="ORF">GGQ97_001578</name>
</gene>
<keyword evidence="2" id="KW-1185">Reference proteome</keyword>
<protein>
    <recommendedName>
        <fullName evidence="3">Competence protein CoiA-like family protein</fullName>
    </recommendedName>
</protein>
<proteinExistence type="predicted"/>
<dbReference type="RefSeq" id="WP_168068567.1">
    <property type="nucleotide sequence ID" value="NZ_JAATJC010000001.1"/>
</dbReference>
<dbReference type="Proteomes" id="UP000558192">
    <property type="component" value="Unassembled WGS sequence"/>
</dbReference>
<comment type="caution">
    <text evidence="1">The sequence shown here is derived from an EMBL/GenBank/DDBJ whole genome shotgun (WGS) entry which is preliminary data.</text>
</comment>
<evidence type="ECO:0008006" key="3">
    <source>
        <dbReference type="Google" id="ProtNLM"/>
    </source>
</evidence>